<organism evidence="1 2">
    <name type="scientific">Kroppenstedtia pulmonis</name>
    <dbReference type="NCBI Taxonomy" id="1380685"/>
    <lineage>
        <taxon>Bacteria</taxon>
        <taxon>Bacillati</taxon>
        <taxon>Bacillota</taxon>
        <taxon>Bacilli</taxon>
        <taxon>Bacillales</taxon>
        <taxon>Thermoactinomycetaceae</taxon>
        <taxon>Kroppenstedtia</taxon>
    </lineage>
</organism>
<evidence type="ECO:0000313" key="2">
    <source>
        <dbReference type="Proteomes" id="UP000503088"/>
    </source>
</evidence>
<dbReference type="AlphaFoldDB" id="A0A7D4C463"/>
<accession>A0A7D4C463</accession>
<dbReference type="InterPro" id="IPR018743">
    <property type="entry name" value="DUF2292"/>
</dbReference>
<sequence length="60" mass="6870">MQISEAQVKQILKTLHNLEYGSVLITVHQSKIVQIDRTEKQRFPSSIHAHPVPLHKSKSN</sequence>
<evidence type="ECO:0000313" key="1">
    <source>
        <dbReference type="EMBL" id="QKG83116.1"/>
    </source>
</evidence>
<name>A0A7D4C463_9BACL</name>
<dbReference type="EMBL" id="CP048104">
    <property type="protein sequence ID" value="QKG83116.1"/>
    <property type="molecule type" value="Genomic_DNA"/>
</dbReference>
<dbReference type="RefSeq" id="WP_173219245.1">
    <property type="nucleotide sequence ID" value="NZ_CP048104.1"/>
</dbReference>
<protein>
    <submittedName>
        <fullName evidence="1">YezD family protein</fullName>
    </submittedName>
</protein>
<dbReference type="KEGG" id="kpul:GXN76_00675"/>
<dbReference type="Proteomes" id="UP000503088">
    <property type="component" value="Chromosome"/>
</dbReference>
<reference evidence="1 2" key="1">
    <citation type="submission" date="2020-01" db="EMBL/GenBank/DDBJ databases">
        <authorList>
            <person name="Gulvik C.A."/>
            <person name="Batra D.G."/>
        </authorList>
    </citation>
    <scope>NUCLEOTIDE SEQUENCE [LARGE SCALE GENOMIC DNA]</scope>
    <source>
        <strain evidence="1 2">W9323</strain>
    </source>
</reference>
<dbReference type="Pfam" id="PF10055">
    <property type="entry name" value="DUF2292"/>
    <property type="match status" value="1"/>
</dbReference>
<proteinExistence type="predicted"/>
<gene>
    <name evidence="1" type="ORF">GXN76_00675</name>
</gene>
<keyword evidence="2" id="KW-1185">Reference proteome</keyword>